<evidence type="ECO:0000313" key="11">
    <source>
        <dbReference type="Proteomes" id="UP001165444"/>
    </source>
</evidence>
<dbReference type="Gene3D" id="3.60.21.10">
    <property type="match status" value="1"/>
</dbReference>
<keyword evidence="7" id="KW-0235">DNA replication</keyword>
<comment type="subunit">
    <text evidence="2 7">Heterodimer of SbcC and SbcD.</text>
</comment>
<comment type="function">
    <text evidence="7">SbcCD cleaves DNA hairpin structures. These structures can inhibit DNA replication and are intermediates in certain DNA recombination reactions. The complex acts as a 3'-&gt;5' double strand exonuclease that can open hairpins. It also has a 5' single-strand endonuclease activity.</text>
</comment>
<keyword evidence="4 7" id="KW-0540">Nuclease</keyword>
<accession>A0ABT0C5N2</accession>
<evidence type="ECO:0000313" key="10">
    <source>
        <dbReference type="EMBL" id="MCJ2382205.1"/>
    </source>
</evidence>
<evidence type="ECO:0000256" key="7">
    <source>
        <dbReference type="RuleBase" id="RU363069"/>
    </source>
</evidence>
<keyword evidence="6 7" id="KW-0269">Exonuclease</keyword>
<feature type="domain" description="Nuclease SbcCD subunit D C-terminal" evidence="9">
    <location>
        <begin position="290"/>
        <end position="378"/>
    </location>
</feature>
<evidence type="ECO:0000256" key="6">
    <source>
        <dbReference type="ARBA" id="ARBA00022839"/>
    </source>
</evidence>
<dbReference type="Pfam" id="PF12320">
    <property type="entry name" value="SbcD_C"/>
    <property type="match status" value="1"/>
</dbReference>
<protein>
    <recommendedName>
        <fullName evidence="3 7">Nuclease SbcCD subunit D</fullName>
    </recommendedName>
</protein>
<comment type="caution">
    <text evidence="10">The sequence shown here is derived from an EMBL/GenBank/DDBJ whole genome shotgun (WGS) entry which is preliminary data.</text>
</comment>
<evidence type="ECO:0000256" key="3">
    <source>
        <dbReference type="ARBA" id="ARBA00013365"/>
    </source>
</evidence>
<sequence length="404" mass="46284">MKLIHTSDWHLGHTLYNYDRTEEQQAFLQQLAEIVEREQPDALLVSGDVYHYSSPSASVQKMYTEAMLEIHRRYPSMTIVVTAGNHDSSSKLEITQSLWESFGLHVVGSIRREEETIQWSRHIIEVTGKDGRPVGYVLPVPHVYPQNFPSPDPEMKREERMPYFFQTLLDETRRINTADLPVVLMAHLAVTGSDTTGHTDLIGGMDYFPLDQLGTGYDYLALGHIHCPQTLKGSDGRARYCGTPYPVSFDETYPHSVSLVTVEPGKQPEIQDIRIENPWPCLTLPPEPLPFEEALQQLKDFPDDKRAYIRLNVLAENYLSPDCQERASEATRGKTCRYCYIKLNRLQKESNEEQPHLSIQELKQQSPLEIARRYYQETTGESMDDELSLLLQEAMNQIHSSANE</sequence>
<gene>
    <name evidence="7" type="primary">sbcD</name>
    <name evidence="10" type="ORF">MUN53_16580</name>
</gene>
<dbReference type="InterPro" id="IPR004593">
    <property type="entry name" value="SbcD"/>
</dbReference>
<dbReference type="GO" id="GO:0004527">
    <property type="term" value="F:exonuclease activity"/>
    <property type="evidence" value="ECO:0007669"/>
    <property type="project" value="UniProtKB-KW"/>
</dbReference>
<dbReference type="InterPro" id="IPR050535">
    <property type="entry name" value="DNA_Repair-Maintenance_Comp"/>
</dbReference>
<dbReference type="PANTHER" id="PTHR30337:SF0">
    <property type="entry name" value="NUCLEASE SBCCD SUBUNIT D"/>
    <property type="match status" value="1"/>
</dbReference>
<keyword evidence="11" id="KW-1185">Reference proteome</keyword>
<comment type="similarity">
    <text evidence="1 7">Belongs to the SbcD family.</text>
</comment>
<evidence type="ECO:0000256" key="2">
    <source>
        <dbReference type="ARBA" id="ARBA00011322"/>
    </source>
</evidence>
<dbReference type="InterPro" id="IPR004843">
    <property type="entry name" value="Calcineurin-like_PHP"/>
</dbReference>
<evidence type="ECO:0000256" key="5">
    <source>
        <dbReference type="ARBA" id="ARBA00022801"/>
    </source>
</evidence>
<keyword evidence="7" id="KW-0255">Endonuclease</keyword>
<evidence type="ECO:0000259" key="8">
    <source>
        <dbReference type="Pfam" id="PF00149"/>
    </source>
</evidence>
<organism evidence="10 11">
    <name type="scientific">Parabacteroides faecalis</name>
    <dbReference type="NCBI Taxonomy" id="2924040"/>
    <lineage>
        <taxon>Bacteria</taxon>
        <taxon>Pseudomonadati</taxon>
        <taxon>Bacteroidota</taxon>
        <taxon>Bacteroidia</taxon>
        <taxon>Bacteroidales</taxon>
        <taxon>Tannerellaceae</taxon>
        <taxon>Parabacteroides</taxon>
    </lineage>
</organism>
<dbReference type="InterPro" id="IPR026843">
    <property type="entry name" value="SbcD_C"/>
</dbReference>
<name>A0ABT0C5N2_9BACT</name>
<dbReference type="InterPro" id="IPR029052">
    <property type="entry name" value="Metallo-depent_PP-like"/>
</dbReference>
<dbReference type="Pfam" id="PF00149">
    <property type="entry name" value="Metallophos"/>
    <property type="match status" value="1"/>
</dbReference>
<dbReference type="EMBL" id="JAKZMM010000062">
    <property type="protein sequence ID" value="MCJ2382205.1"/>
    <property type="molecule type" value="Genomic_DNA"/>
</dbReference>
<dbReference type="CDD" id="cd00840">
    <property type="entry name" value="MPP_Mre11_N"/>
    <property type="match status" value="1"/>
</dbReference>
<dbReference type="NCBIfam" id="TIGR00619">
    <property type="entry name" value="sbcd"/>
    <property type="match status" value="1"/>
</dbReference>
<evidence type="ECO:0000256" key="1">
    <source>
        <dbReference type="ARBA" id="ARBA00010555"/>
    </source>
</evidence>
<feature type="domain" description="Calcineurin-like phosphoesterase" evidence="8">
    <location>
        <begin position="1"/>
        <end position="228"/>
    </location>
</feature>
<proteinExistence type="inferred from homology"/>
<evidence type="ECO:0000259" key="9">
    <source>
        <dbReference type="Pfam" id="PF12320"/>
    </source>
</evidence>
<reference evidence="10 11" key="1">
    <citation type="submission" date="2022-03" db="EMBL/GenBank/DDBJ databases">
        <title>Parabacteroides sp. nov. isolated from swine feces.</title>
        <authorList>
            <person name="Bak J.E."/>
        </authorList>
    </citation>
    <scope>NUCLEOTIDE SEQUENCE [LARGE SCALE GENOMIC DNA]</scope>
    <source>
        <strain evidence="10 11">AGMB00274</strain>
    </source>
</reference>
<keyword evidence="7" id="KW-0233">DNA recombination</keyword>
<keyword evidence="5 7" id="KW-0378">Hydrolase</keyword>
<dbReference type="SUPFAM" id="SSF56300">
    <property type="entry name" value="Metallo-dependent phosphatases"/>
    <property type="match status" value="1"/>
</dbReference>
<evidence type="ECO:0000256" key="4">
    <source>
        <dbReference type="ARBA" id="ARBA00022722"/>
    </source>
</evidence>
<dbReference type="Proteomes" id="UP001165444">
    <property type="component" value="Unassembled WGS sequence"/>
</dbReference>
<dbReference type="InterPro" id="IPR041796">
    <property type="entry name" value="Mre11_N"/>
</dbReference>
<dbReference type="RefSeq" id="WP_243326525.1">
    <property type="nucleotide sequence ID" value="NZ_JAKZMM010000062.1"/>
</dbReference>
<dbReference type="PANTHER" id="PTHR30337">
    <property type="entry name" value="COMPONENT OF ATP-DEPENDENT DSDNA EXONUCLEASE"/>
    <property type="match status" value="1"/>
</dbReference>